<reference evidence="1" key="1">
    <citation type="submission" date="2018-10" db="EMBL/GenBank/DDBJ databases">
        <title>Population genomic analysis revealed the cold adaptation of white poplar.</title>
        <authorList>
            <person name="Liu Y.-J."/>
        </authorList>
    </citation>
    <scope>NUCLEOTIDE SEQUENCE [LARGE SCALE GENOMIC DNA]</scope>
    <source>
        <strain evidence="1">PAL-ZL1</strain>
    </source>
</reference>
<gene>
    <name evidence="1" type="ORF">D5086_0000159870</name>
</gene>
<accession>A0A4U5Q3U6</accession>
<organism evidence="1">
    <name type="scientific">Populus alba</name>
    <name type="common">White poplar</name>
    <dbReference type="NCBI Taxonomy" id="43335"/>
    <lineage>
        <taxon>Eukaryota</taxon>
        <taxon>Viridiplantae</taxon>
        <taxon>Streptophyta</taxon>
        <taxon>Embryophyta</taxon>
        <taxon>Tracheophyta</taxon>
        <taxon>Spermatophyta</taxon>
        <taxon>Magnoliopsida</taxon>
        <taxon>eudicotyledons</taxon>
        <taxon>Gunneridae</taxon>
        <taxon>Pentapetalae</taxon>
        <taxon>rosids</taxon>
        <taxon>fabids</taxon>
        <taxon>Malpighiales</taxon>
        <taxon>Salicaceae</taxon>
        <taxon>Saliceae</taxon>
        <taxon>Populus</taxon>
    </lineage>
</organism>
<name>A0A4U5Q3U6_POPAL</name>
<dbReference type="EMBL" id="RCHU01000530">
    <property type="protein sequence ID" value="TKS02765.1"/>
    <property type="molecule type" value="Genomic_DNA"/>
</dbReference>
<dbReference type="PANTHER" id="PTHR34278">
    <property type="entry name" value="PROTEIN THI031, PUTATIVE-RELATED"/>
    <property type="match status" value="1"/>
</dbReference>
<proteinExistence type="predicted"/>
<dbReference type="PANTHER" id="PTHR34278:SF1">
    <property type="entry name" value="PROTEIN THI031, PUTATIVE-RELATED"/>
    <property type="match status" value="1"/>
</dbReference>
<protein>
    <submittedName>
        <fullName evidence="1">Uncharacterized protein</fullName>
    </submittedName>
</protein>
<dbReference type="AlphaFoldDB" id="A0A4U5Q3U6"/>
<sequence>MRREGRPHGMVRAYAVLPPPWNPKPGGDIKFNKFDTPTTAGFFTKVSSKPTNHSKFTGKCGKPRCSGCHLQPCCKAKHKTKGSHKVKSQDVLSNSNAQFIAWRVVNGRHGSNLSGFSATGMLNHLASTRDHDYADDEVDDSGHEIDHQEFVDDDDENYTGDCVNIKNVEEEEDGMSYCDVGYEVELAEGDEDWCLVAEKP</sequence>
<evidence type="ECO:0000313" key="1">
    <source>
        <dbReference type="EMBL" id="TKS02765.1"/>
    </source>
</evidence>
<comment type="caution">
    <text evidence="1">The sequence shown here is derived from an EMBL/GenBank/DDBJ whole genome shotgun (WGS) entry which is preliminary data.</text>
</comment>